<evidence type="ECO:0000256" key="1">
    <source>
        <dbReference type="SAM" id="SignalP"/>
    </source>
</evidence>
<dbReference type="AlphaFoldDB" id="A0A8H6ZB46"/>
<feature type="domain" description="DUF5648" evidence="2">
    <location>
        <begin position="35"/>
        <end position="173"/>
    </location>
</feature>
<evidence type="ECO:0000313" key="3">
    <source>
        <dbReference type="EMBL" id="KAF7375828.1"/>
    </source>
</evidence>
<comment type="caution">
    <text evidence="3">The sequence shown here is derived from an EMBL/GenBank/DDBJ whole genome shotgun (WGS) entry which is preliminary data.</text>
</comment>
<feature type="signal peptide" evidence="1">
    <location>
        <begin position="1"/>
        <end position="19"/>
    </location>
</feature>
<feature type="chain" id="PRO_5034809172" description="DUF5648 domain-containing protein" evidence="1">
    <location>
        <begin position="20"/>
        <end position="182"/>
    </location>
</feature>
<sequence length="182" mass="19696">MKSVARIALLSGCIALVSASNITLPGCGNPANAVPFYRSFNAADVDHWYTPDVSQINYFNPVGFALQGVTGMVFLTQESGTTPFYRLYSYALMDNFYTISPSEKATAEADGYVTEEGTSPVAYIYPTQVCGSIPLYRLYHSSKHDNFYTTSDVERSQAVATGGYDFVEIAGYILPLGCAAPA</sequence>
<keyword evidence="4" id="KW-1185">Reference proteome</keyword>
<dbReference type="EMBL" id="JACAZH010000002">
    <property type="protein sequence ID" value="KAF7375828.1"/>
    <property type="molecule type" value="Genomic_DNA"/>
</dbReference>
<dbReference type="InterPro" id="IPR043708">
    <property type="entry name" value="DUF5648"/>
</dbReference>
<protein>
    <recommendedName>
        <fullName evidence="2">DUF5648 domain-containing protein</fullName>
    </recommendedName>
</protein>
<evidence type="ECO:0000259" key="2">
    <source>
        <dbReference type="Pfam" id="PF18885"/>
    </source>
</evidence>
<dbReference type="Pfam" id="PF18885">
    <property type="entry name" value="DUF5648"/>
    <property type="match status" value="1"/>
</dbReference>
<evidence type="ECO:0000313" key="4">
    <source>
        <dbReference type="Proteomes" id="UP000623467"/>
    </source>
</evidence>
<accession>A0A8H6ZB46</accession>
<proteinExistence type="predicted"/>
<keyword evidence="1" id="KW-0732">Signal</keyword>
<name>A0A8H6ZB46_9AGAR</name>
<gene>
    <name evidence="3" type="ORF">MSAN_00472700</name>
</gene>
<dbReference type="OrthoDB" id="9971254at2759"/>
<organism evidence="3 4">
    <name type="scientific">Mycena sanguinolenta</name>
    <dbReference type="NCBI Taxonomy" id="230812"/>
    <lineage>
        <taxon>Eukaryota</taxon>
        <taxon>Fungi</taxon>
        <taxon>Dikarya</taxon>
        <taxon>Basidiomycota</taxon>
        <taxon>Agaricomycotina</taxon>
        <taxon>Agaricomycetes</taxon>
        <taxon>Agaricomycetidae</taxon>
        <taxon>Agaricales</taxon>
        <taxon>Marasmiineae</taxon>
        <taxon>Mycenaceae</taxon>
        <taxon>Mycena</taxon>
    </lineage>
</organism>
<reference evidence="3" key="1">
    <citation type="submission" date="2020-05" db="EMBL/GenBank/DDBJ databases">
        <title>Mycena genomes resolve the evolution of fungal bioluminescence.</title>
        <authorList>
            <person name="Tsai I.J."/>
        </authorList>
    </citation>
    <scope>NUCLEOTIDE SEQUENCE</scope>
    <source>
        <strain evidence="3">160909Yilan</strain>
    </source>
</reference>
<dbReference type="Proteomes" id="UP000623467">
    <property type="component" value="Unassembled WGS sequence"/>
</dbReference>